<dbReference type="GO" id="GO:0032259">
    <property type="term" value="P:methylation"/>
    <property type="evidence" value="ECO:0007669"/>
    <property type="project" value="UniProtKB-KW"/>
</dbReference>
<dbReference type="GeneID" id="19970399"/>
<comment type="subcellular location">
    <subcellularLocation>
        <location evidence="1 5">Cytoplasm</location>
    </subcellularLocation>
</comment>
<dbReference type="STRING" id="1220924.W2RXS3"/>
<evidence type="ECO:0000313" key="6">
    <source>
        <dbReference type="EMBL" id="ETN41125.1"/>
    </source>
</evidence>
<dbReference type="OrthoDB" id="206354at2759"/>
<keyword evidence="7" id="KW-1185">Reference proteome</keyword>
<dbReference type="PANTHER" id="PTHR13200:SF0">
    <property type="entry name" value="EEF1A LYSINE METHYLTRANSFERASE 1"/>
    <property type="match status" value="1"/>
</dbReference>
<gene>
    <name evidence="5" type="primary">EFM5</name>
    <name evidence="6" type="ORF">HMPREF1541_03060</name>
</gene>
<evidence type="ECO:0000256" key="5">
    <source>
        <dbReference type="HAMAP-Rule" id="MF_03187"/>
    </source>
</evidence>
<dbReference type="Pfam" id="PF10237">
    <property type="entry name" value="N6-adenineMlase"/>
    <property type="match status" value="1"/>
</dbReference>
<comment type="function">
    <text evidence="5">S-adenosyl-L-methionine-dependent protein-lysine N-methyltransferase that trimethylates elongation factor 1-alpha at 'Lys-79'.</text>
</comment>
<dbReference type="InterPro" id="IPR041370">
    <property type="entry name" value="Mlase_EEF1AKMT1/ZCCHC4"/>
</dbReference>
<dbReference type="InParanoid" id="W2RXS3"/>
<dbReference type="VEuPathDB" id="FungiDB:HMPREF1541_03060"/>
<reference evidence="6 7" key="1">
    <citation type="submission" date="2013-03" db="EMBL/GenBank/DDBJ databases">
        <title>The Genome Sequence of Phialophora europaea CBS 101466.</title>
        <authorList>
            <consortium name="The Broad Institute Genomics Platform"/>
            <person name="Cuomo C."/>
            <person name="de Hoog S."/>
            <person name="Gorbushina A."/>
            <person name="Walker B."/>
            <person name="Young S.K."/>
            <person name="Zeng Q."/>
            <person name="Gargeya S."/>
            <person name="Fitzgerald M."/>
            <person name="Haas B."/>
            <person name="Abouelleil A."/>
            <person name="Allen A.W."/>
            <person name="Alvarado L."/>
            <person name="Arachchi H.M."/>
            <person name="Berlin A.M."/>
            <person name="Chapman S.B."/>
            <person name="Gainer-Dewar J."/>
            <person name="Goldberg J."/>
            <person name="Griggs A."/>
            <person name="Gujja S."/>
            <person name="Hansen M."/>
            <person name="Howarth C."/>
            <person name="Imamovic A."/>
            <person name="Ireland A."/>
            <person name="Larimer J."/>
            <person name="McCowan C."/>
            <person name="Murphy C."/>
            <person name="Pearson M."/>
            <person name="Poon T.W."/>
            <person name="Priest M."/>
            <person name="Roberts A."/>
            <person name="Saif S."/>
            <person name="Shea T."/>
            <person name="Sisk P."/>
            <person name="Sykes S."/>
            <person name="Wortman J."/>
            <person name="Nusbaum C."/>
            <person name="Birren B."/>
        </authorList>
    </citation>
    <scope>NUCLEOTIDE SEQUENCE [LARGE SCALE GENOMIC DNA]</scope>
    <source>
        <strain evidence="6 7">CBS 101466</strain>
    </source>
</reference>
<organism evidence="6 7">
    <name type="scientific">Cyphellophora europaea (strain CBS 101466)</name>
    <name type="common">Phialophora europaea</name>
    <dbReference type="NCBI Taxonomy" id="1220924"/>
    <lineage>
        <taxon>Eukaryota</taxon>
        <taxon>Fungi</taxon>
        <taxon>Dikarya</taxon>
        <taxon>Ascomycota</taxon>
        <taxon>Pezizomycotina</taxon>
        <taxon>Eurotiomycetes</taxon>
        <taxon>Chaetothyriomycetidae</taxon>
        <taxon>Chaetothyriales</taxon>
        <taxon>Cyphellophoraceae</taxon>
        <taxon>Cyphellophora</taxon>
    </lineage>
</organism>
<dbReference type="FunCoup" id="W2RXS3">
    <property type="interactions" value="290"/>
</dbReference>
<proteinExistence type="inferred from homology"/>
<sequence>MPTHDTQDLTLVMPDDLEDELGLSADTLAALQHFYLEQDIDLRAFEDLKSSTDESGERKLLSISAFKEDWNASQFWFTDDTAEFLARQLLLHSTSESSIAIISAPSIFLQAQKLLLTGQYPLPTRLCLLEYDERFDLLEGFVKYDFNDPTNLPADMDGQFDLIVCDPAYHSEACIVQYAKSCKWLTKAVDVKSDRSRSIKMVCTGEALQDVVTESFAPISITSFHPRHTVRLDNRYACYANFELEIHQDL</sequence>
<accession>W2RXS3</accession>
<keyword evidence="4 5" id="KW-0808">Transferase</keyword>
<dbReference type="HAMAP" id="MF_03187">
    <property type="entry name" value="Methyltr_EFM5"/>
    <property type="match status" value="1"/>
</dbReference>
<dbReference type="InterPro" id="IPR019369">
    <property type="entry name" value="Efm5/EEF1AKMT1"/>
</dbReference>
<dbReference type="HOGENOM" id="CLU_074410_1_0_1"/>
<dbReference type="EC" id="2.1.1.-" evidence="5"/>
<dbReference type="EMBL" id="KB822719">
    <property type="protein sequence ID" value="ETN41125.1"/>
    <property type="molecule type" value="Genomic_DNA"/>
</dbReference>
<name>W2RXS3_CYPE1</name>
<dbReference type="Proteomes" id="UP000030752">
    <property type="component" value="Unassembled WGS sequence"/>
</dbReference>
<dbReference type="eggNOG" id="KOG3350">
    <property type="taxonomic scope" value="Eukaryota"/>
</dbReference>
<dbReference type="AlphaFoldDB" id="W2RXS3"/>
<dbReference type="PANTHER" id="PTHR13200">
    <property type="entry name" value="EEF1A LYSINE METHYLTRANSFERASE 1"/>
    <property type="match status" value="1"/>
</dbReference>
<evidence type="ECO:0000256" key="3">
    <source>
        <dbReference type="ARBA" id="ARBA00022603"/>
    </source>
</evidence>
<evidence type="ECO:0000256" key="2">
    <source>
        <dbReference type="ARBA" id="ARBA00022490"/>
    </source>
</evidence>
<keyword evidence="2 5" id="KW-0963">Cytoplasm</keyword>
<evidence type="ECO:0000313" key="7">
    <source>
        <dbReference type="Proteomes" id="UP000030752"/>
    </source>
</evidence>
<dbReference type="GO" id="GO:0016279">
    <property type="term" value="F:protein-lysine N-methyltransferase activity"/>
    <property type="evidence" value="ECO:0007669"/>
    <property type="project" value="UniProtKB-UniRule"/>
</dbReference>
<evidence type="ECO:0000256" key="1">
    <source>
        <dbReference type="ARBA" id="ARBA00004496"/>
    </source>
</evidence>
<evidence type="ECO:0000256" key="4">
    <source>
        <dbReference type="ARBA" id="ARBA00022679"/>
    </source>
</evidence>
<dbReference type="GO" id="GO:0005737">
    <property type="term" value="C:cytoplasm"/>
    <property type="evidence" value="ECO:0007669"/>
    <property type="project" value="UniProtKB-SubCell"/>
</dbReference>
<dbReference type="RefSeq" id="XP_008715634.1">
    <property type="nucleotide sequence ID" value="XM_008717412.1"/>
</dbReference>
<keyword evidence="3 5" id="KW-0489">Methyltransferase</keyword>
<protein>
    <recommendedName>
        <fullName evidence="5">Protein-lysine N-methyltransferase EFM5</fullName>
        <ecNumber evidence="5">2.1.1.-</ecNumber>
    </recommendedName>
    <alternativeName>
        <fullName evidence="5">Elongation factor methyltransferase 5</fullName>
    </alternativeName>
</protein>
<comment type="similarity">
    <text evidence="5">Belongs to the class I-like SAM-binding methyltransferase superfamily. EFM5 family.</text>
</comment>